<name>A0A2P2KGQ1_RHIMU</name>
<proteinExistence type="predicted"/>
<dbReference type="AlphaFoldDB" id="A0A2P2KGQ1"/>
<protein>
    <submittedName>
        <fullName evidence="1">Uncharacterized protein</fullName>
    </submittedName>
</protein>
<evidence type="ECO:0000313" key="1">
    <source>
        <dbReference type="EMBL" id="MBX04893.1"/>
    </source>
</evidence>
<organism evidence="1">
    <name type="scientific">Rhizophora mucronata</name>
    <name type="common">Asiatic mangrove</name>
    <dbReference type="NCBI Taxonomy" id="61149"/>
    <lineage>
        <taxon>Eukaryota</taxon>
        <taxon>Viridiplantae</taxon>
        <taxon>Streptophyta</taxon>
        <taxon>Embryophyta</taxon>
        <taxon>Tracheophyta</taxon>
        <taxon>Spermatophyta</taxon>
        <taxon>Magnoliopsida</taxon>
        <taxon>eudicotyledons</taxon>
        <taxon>Gunneridae</taxon>
        <taxon>Pentapetalae</taxon>
        <taxon>rosids</taxon>
        <taxon>fabids</taxon>
        <taxon>Malpighiales</taxon>
        <taxon>Rhizophoraceae</taxon>
        <taxon>Rhizophora</taxon>
    </lineage>
</organism>
<accession>A0A2P2KGQ1</accession>
<reference evidence="1" key="1">
    <citation type="submission" date="2018-02" db="EMBL/GenBank/DDBJ databases">
        <title>Rhizophora mucronata_Transcriptome.</title>
        <authorList>
            <person name="Meera S.P."/>
            <person name="Sreeshan A."/>
            <person name="Augustine A."/>
        </authorList>
    </citation>
    <scope>NUCLEOTIDE SEQUENCE</scope>
    <source>
        <tissue evidence="1">Leaf</tissue>
    </source>
</reference>
<sequence>MKKPKPFRIYSSERIPCTSYASAYVSSLLLPFLQDCYSIQTVISGKQRNGC</sequence>
<dbReference type="EMBL" id="GGEC01024409">
    <property type="protein sequence ID" value="MBX04893.1"/>
    <property type="molecule type" value="Transcribed_RNA"/>
</dbReference>